<name>A0A9N8ZQ62_9GLOM</name>
<evidence type="ECO:0000313" key="2">
    <source>
        <dbReference type="Proteomes" id="UP000789706"/>
    </source>
</evidence>
<sequence length="159" mass="18027">MQGIEESDRTTMANNNMELNIKICLLEYQPENEVCENNDNDSELINEDKGEEEIEMLTQTDVLSTARTTNKVITNVIENNNICITSVDNISQKKKSNKNQPLLKFPSSNSSPLSSLFPGFKSSSHNLMCHLDSPVHEKISLNNLEITLFRKKIQKIDIN</sequence>
<keyword evidence="2" id="KW-1185">Reference proteome</keyword>
<dbReference type="EMBL" id="CAJVPK010000387">
    <property type="protein sequence ID" value="CAG8503093.1"/>
    <property type="molecule type" value="Genomic_DNA"/>
</dbReference>
<proteinExistence type="predicted"/>
<reference evidence="1" key="1">
    <citation type="submission" date="2021-06" db="EMBL/GenBank/DDBJ databases">
        <authorList>
            <person name="Kallberg Y."/>
            <person name="Tangrot J."/>
            <person name="Rosling A."/>
        </authorList>
    </citation>
    <scope>NUCLEOTIDE SEQUENCE</scope>
    <source>
        <strain evidence="1">AZ414A</strain>
    </source>
</reference>
<dbReference type="Proteomes" id="UP000789706">
    <property type="component" value="Unassembled WGS sequence"/>
</dbReference>
<dbReference type="AlphaFoldDB" id="A0A9N8ZQ62"/>
<gene>
    <name evidence="1" type="ORF">DEBURN_LOCUS4780</name>
</gene>
<organism evidence="1 2">
    <name type="scientific">Diversispora eburnea</name>
    <dbReference type="NCBI Taxonomy" id="1213867"/>
    <lineage>
        <taxon>Eukaryota</taxon>
        <taxon>Fungi</taxon>
        <taxon>Fungi incertae sedis</taxon>
        <taxon>Mucoromycota</taxon>
        <taxon>Glomeromycotina</taxon>
        <taxon>Glomeromycetes</taxon>
        <taxon>Diversisporales</taxon>
        <taxon>Diversisporaceae</taxon>
        <taxon>Diversispora</taxon>
    </lineage>
</organism>
<accession>A0A9N8ZQ62</accession>
<evidence type="ECO:0000313" key="1">
    <source>
        <dbReference type="EMBL" id="CAG8503093.1"/>
    </source>
</evidence>
<comment type="caution">
    <text evidence="1">The sequence shown here is derived from an EMBL/GenBank/DDBJ whole genome shotgun (WGS) entry which is preliminary data.</text>
</comment>
<protein>
    <submittedName>
        <fullName evidence="1">11348_t:CDS:1</fullName>
    </submittedName>
</protein>